<dbReference type="GO" id="GO:0070814">
    <property type="term" value="P:hydrogen sulfide biosynthetic process"/>
    <property type="evidence" value="ECO:0007669"/>
    <property type="project" value="UniProtKB-UniRule"/>
</dbReference>
<evidence type="ECO:0000259" key="15">
    <source>
        <dbReference type="Pfam" id="PF01507"/>
    </source>
</evidence>
<evidence type="ECO:0000313" key="16">
    <source>
        <dbReference type="EMBL" id="HIX02860.1"/>
    </source>
</evidence>
<dbReference type="SUPFAM" id="SSF52402">
    <property type="entry name" value="Adenine nucleotide alpha hydrolases-like"/>
    <property type="match status" value="1"/>
</dbReference>
<comment type="cofactor">
    <cofactor evidence="14">
        <name>[4Fe-4S] cluster</name>
        <dbReference type="ChEBI" id="CHEBI:49883"/>
    </cofactor>
    <text evidence="14">Binds 1 [4Fe-4S] cluster per subunit.</text>
</comment>
<comment type="catalytic activity">
    <reaction evidence="13 14">
        <text>[thioredoxin]-disulfide + sulfite + AMP + 2 H(+) = adenosine 5'-phosphosulfate + [thioredoxin]-dithiol</text>
        <dbReference type="Rhea" id="RHEA:21976"/>
        <dbReference type="Rhea" id="RHEA-COMP:10698"/>
        <dbReference type="Rhea" id="RHEA-COMP:10700"/>
        <dbReference type="ChEBI" id="CHEBI:15378"/>
        <dbReference type="ChEBI" id="CHEBI:17359"/>
        <dbReference type="ChEBI" id="CHEBI:29950"/>
        <dbReference type="ChEBI" id="CHEBI:50058"/>
        <dbReference type="ChEBI" id="CHEBI:58243"/>
        <dbReference type="ChEBI" id="CHEBI:456215"/>
        <dbReference type="EC" id="1.8.4.10"/>
    </reaction>
</comment>
<evidence type="ECO:0000256" key="10">
    <source>
        <dbReference type="ARBA" id="ARBA00029514"/>
    </source>
</evidence>
<proteinExistence type="inferred from homology"/>
<dbReference type="GO" id="GO:0019344">
    <property type="term" value="P:cysteine biosynthetic process"/>
    <property type="evidence" value="ECO:0007669"/>
    <property type="project" value="InterPro"/>
</dbReference>
<dbReference type="Proteomes" id="UP000824202">
    <property type="component" value="Unassembled WGS sequence"/>
</dbReference>
<evidence type="ECO:0000256" key="4">
    <source>
        <dbReference type="ARBA" id="ARBA00023002"/>
    </source>
</evidence>
<dbReference type="NCBIfam" id="TIGR02055">
    <property type="entry name" value="APS_reductase"/>
    <property type="match status" value="1"/>
</dbReference>
<comment type="function">
    <text evidence="7 14">Catalyzes the formation of sulfite from adenosine 5'-phosphosulfate (APS) using thioredoxin as an electron donor.</text>
</comment>
<dbReference type="GO" id="GO:0005737">
    <property type="term" value="C:cytoplasm"/>
    <property type="evidence" value="ECO:0007669"/>
    <property type="project" value="UniProtKB-SubCell"/>
</dbReference>
<comment type="similarity">
    <text evidence="1 14">Belongs to the PAPS reductase family. CysH subfamily.</text>
</comment>
<keyword evidence="2 14" id="KW-0963">Cytoplasm</keyword>
<dbReference type="NCBIfam" id="NF002537">
    <property type="entry name" value="PRK02090.1"/>
    <property type="match status" value="1"/>
</dbReference>
<dbReference type="GO" id="GO:0019379">
    <property type="term" value="P:sulfate assimilation, phosphoadenylyl sulfate reduction by phosphoadenylyl-sulfate reductase (thioredoxin)"/>
    <property type="evidence" value="ECO:0007669"/>
    <property type="project" value="UniProtKB-UniRule"/>
</dbReference>
<dbReference type="GO" id="GO:0046872">
    <property type="term" value="F:metal ion binding"/>
    <property type="evidence" value="ECO:0007669"/>
    <property type="project" value="UniProtKB-KW"/>
</dbReference>
<dbReference type="CDD" id="cd23945">
    <property type="entry name" value="PAPS_reductase"/>
    <property type="match status" value="1"/>
</dbReference>
<evidence type="ECO:0000256" key="2">
    <source>
        <dbReference type="ARBA" id="ARBA00022490"/>
    </source>
</evidence>
<keyword evidence="5 14" id="KW-0408">Iron</keyword>
<evidence type="ECO:0000256" key="8">
    <source>
        <dbReference type="ARBA" id="ARBA00024327"/>
    </source>
</evidence>
<dbReference type="PANTHER" id="PTHR46482">
    <property type="entry name" value="5'-ADENYLYLSULFATE REDUCTASE 3, CHLOROPLASTIC"/>
    <property type="match status" value="1"/>
</dbReference>
<dbReference type="InterPro" id="IPR002500">
    <property type="entry name" value="PAPS_reduct_dom"/>
</dbReference>
<dbReference type="NCBIfam" id="TIGR00434">
    <property type="entry name" value="cysH"/>
    <property type="match status" value="1"/>
</dbReference>
<dbReference type="InterPro" id="IPR004511">
    <property type="entry name" value="PAPS/APS_Rdtase"/>
</dbReference>
<evidence type="ECO:0000256" key="6">
    <source>
        <dbReference type="ARBA" id="ARBA00023014"/>
    </source>
</evidence>
<dbReference type="InterPro" id="IPR014729">
    <property type="entry name" value="Rossmann-like_a/b/a_fold"/>
</dbReference>
<reference evidence="16" key="1">
    <citation type="journal article" date="2021" name="PeerJ">
        <title>Extensive microbial diversity within the chicken gut microbiome revealed by metagenomics and culture.</title>
        <authorList>
            <person name="Gilroy R."/>
            <person name="Ravi A."/>
            <person name="Getino M."/>
            <person name="Pursley I."/>
            <person name="Horton D.L."/>
            <person name="Alikhan N.F."/>
            <person name="Baker D."/>
            <person name="Gharbi K."/>
            <person name="Hall N."/>
            <person name="Watson M."/>
            <person name="Adriaenssens E.M."/>
            <person name="Foster-Nyarko E."/>
            <person name="Jarju S."/>
            <person name="Secka A."/>
            <person name="Antonio M."/>
            <person name="Oren A."/>
            <person name="Chaudhuri R.R."/>
            <person name="La Ragione R."/>
            <person name="Hildebrand F."/>
            <person name="Pallen M.J."/>
        </authorList>
    </citation>
    <scope>NUCLEOTIDE SEQUENCE</scope>
    <source>
        <strain evidence="16">23274</strain>
    </source>
</reference>
<organism evidence="16 17">
    <name type="scientific">Candidatus Odoribacter faecigallinarum</name>
    <dbReference type="NCBI Taxonomy" id="2838706"/>
    <lineage>
        <taxon>Bacteria</taxon>
        <taxon>Pseudomonadati</taxon>
        <taxon>Bacteroidota</taxon>
        <taxon>Bacteroidia</taxon>
        <taxon>Bacteroidales</taxon>
        <taxon>Odoribacteraceae</taxon>
        <taxon>Odoribacter</taxon>
    </lineage>
</organism>
<evidence type="ECO:0000256" key="11">
    <source>
        <dbReference type="ARBA" id="ARBA00030894"/>
    </source>
</evidence>
<feature type="binding site" evidence="14">
    <location>
        <position position="200"/>
    </location>
    <ligand>
        <name>[4Fe-4S] cluster</name>
        <dbReference type="ChEBI" id="CHEBI:49883"/>
    </ligand>
</feature>
<sequence length="232" mass="26858">MKELAEELNGRFAGKAPEEVLAYFLQEYQGHIALASSLGLEDQVLTDMICAIRPDTCIFTLDTGRLFPETYSLIERTNMAYGIKIRLYFPDFNEVEDMVARYGVNLFYESIEKRRLCCHIRKLGPLKRAFSGLKVWICGLRREQSVTRTSDELVEWDANNGLLKLNPLIDWTEEQVWDYVRVHGVPYNKLHDQGFPSIGCQPCTRAVKPGEDVRAGRWWWEDPDHKECGLHK</sequence>
<dbReference type="GO" id="GO:0043866">
    <property type="term" value="F:adenylyl-sulfate reductase (thioredoxin) activity"/>
    <property type="evidence" value="ECO:0007669"/>
    <property type="project" value="UniProtKB-EC"/>
</dbReference>
<feature type="domain" description="Phosphoadenosine phosphosulphate reductase" evidence="15">
    <location>
        <begin position="32"/>
        <end position="206"/>
    </location>
</feature>
<keyword evidence="3 14" id="KW-0479">Metal-binding</keyword>
<comment type="caution">
    <text evidence="16">The sequence shown here is derived from an EMBL/GenBank/DDBJ whole genome shotgun (WGS) entry which is preliminary data.</text>
</comment>
<evidence type="ECO:0000256" key="13">
    <source>
        <dbReference type="ARBA" id="ARBA00048441"/>
    </source>
</evidence>
<comment type="subcellular location">
    <subcellularLocation>
        <location evidence="14">Cytoplasm</location>
    </subcellularLocation>
</comment>
<dbReference type="GO" id="GO:0004604">
    <property type="term" value="F:phosphoadenylyl-sulfate reductase (thioredoxin) activity"/>
    <property type="evidence" value="ECO:0007669"/>
    <property type="project" value="UniProtKB-UniRule"/>
</dbReference>
<evidence type="ECO:0000256" key="9">
    <source>
        <dbReference type="ARBA" id="ARBA00024386"/>
    </source>
</evidence>
<accession>A0A9D2ABJ1</accession>
<dbReference type="Gene3D" id="3.40.50.620">
    <property type="entry name" value="HUPs"/>
    <property type="match status" value="1"/>
</dbReference>
<evidence type="ECO:0000313" key="17">
    <source>
        <dbReference type="Proteomes" id="UP000824202"/>
    </source>
</evidence>
<dbReference type="Pfam" id="PF01507">
    <property type="entry name" value="PAPS_reduct"/>
    <property type="match status" value="1"/>
</dbReference>
<dbReference type="EC" id="1.8.4.10" evidence="9 14"/>
<gene>
    <name evidence="14" type="primary">cysH</name>
    <name evidence="16" type="ORF">H9863_01925</name>
</gene>
<dbReference type="AlphaFoldDB" id="A0A9D2ABJ1"/>
<name>A0A9D2ABJ1_9BACT</name>
<comment type="pathway">
    <text evidence="8 14">Sulfur metabolism; hydrogen sulfide biosynthesis; sulfite from sulfate.</text>
</comment>
<evidence type="ECO:0000256" key="14">
    <source>
        <dbReference type="HAMAP-Rule" id="MF_00063"/>
    </source>
</evidence>
<feature type="binding site" evidence="14">
    <location>
        <position position="203"/>
    </location>
    <ligand>
        <name>[4Fe-4S] cluster</name>
        <dbReference type="ChEBI" id="CHEBI:49883"/>
    </ligand>
</feature>
<dbReference type="HAMAP" id="MF_00063">
    <property type="entry name" value="CysH"/>
    <property type="match status" value="1"/>
</dbReference>
<dbReference type="PIRSF" id="PIRSF000857">
    <property type="entry name" value="PAPS_reductase"/>
    <property type="match status" value="1"/>
</dbReference>
<evidence type="ECO:0000256" key="3">
    <source>
        <dbReference type="ARBA" id="ARBA00022723"/>
    </source>
</evidence>
<protein>
    <recommendedName>
        <fullName evidence="10 14">Adenosine 5'-phosphosulfate reductase</fullName>
        <shortName evidence="14">APS reductase</shortName>
        <ecNumber evidence="9 14">1.8.4.10</ecNumber>
    </recommendedName>
    <alternativeName>
        <fullName evidence="12 14">5'-adenylylsulfate reductase</fullName>
    </alternativeName>
    <alternativeName>
        <fullName evidence="11 14">Thioredoxin-dependent 5'-adenylylsulfate reductase</fullName>
    </alternativeName>
</protein>
<evidence type="ECO:0000256" key="7">
    <source>
        <dbReference type="ARBA" id="ARBA00024298"/>
    </source>
</evidence>
<feature type="binding site" evidence="14">
    <location>
        <position position="118"/>
    </location>
    <ligand>
        <name>[4Fe-4S] cluster</name>
        <dbReference type="ChEBI" id="CHEBI:49883"/>
    </ligand>
</feature>
<dbReference type="EMBL" id="DXFT01000037">
    <property type="protein sequence ID" value="HIX02860.1"/>
    <property type="molecule type" value="Genomic_DNA"/>
</dbReference>
<evidence type="ECO:0000256" key="12">
    <source>
        <dbReference type="ARBA" id="ARBA00032041"/>
    </source>
</evidence>
<reference evidence="16" key="2">
    <citation type="submission" date="2021-04" db="EMBL/GenBank/DDBJ databases">
        <authorList>
            <person name="Gilroy R."/>
        </authorList>
    </citation>
    <scope>NUCLEOTIDE SEQUENCE</scope>
    <source>
        <strain evidence="16">23274</strain>
    </source>
</reference>
<dbReference type="GO" id="GO:0051539">
    <property type="term" value="F:4 iron, 4 sulfur cluster binding"/>
    <property type="evidence" value="ECO:0007669"/>
    <property type="project" value="UniProtKB-UniRule"/>
</dbReference>
<feature type="active site" description="Nucleophile; cysteine thiosulfonate intermediate" evidence="14">
    <location>
        <position position="228"/>
    </location>
</feature>
<dbReference type="PANTHER" id="PTHR46482:SF9">
    <property type="entry name" value="5'-ADENYLYLSULFATE REDUCTASE 1, CHLOROPLASTIC"/>
    <property type="match status" value="1"/>
</dbReference>
<evidence type="ECO:0000256" key="5">
    <source>
        <dbReference type="ARBA" id="ARBA00023004"/>
    </source>
</evidence>
<keyword evidence="6 14" id="KW-0411">Iron-sulfur</keyword>
<feature type="binding site" evidence="14">
    <location>
        <position position="117"/>
    </location>
    <ligand>
        <name>[4Fe-4S] cluster</name>
        <dbReference type="ChEBI" id="CHEBI:49883"/>
    </ligand>
</feature>
<dbReference type="InterPro" id="IPR011798">
    <property type="entry name" value="APS_reductase"/>
</dbReference>
<keyword evidence="4 14" id="KW-0560">Oxidoreductase</keyword>
<evidence type="ECO:0000256" key="1">
    <source>
        <dbReference type="ARBA" id="ARBA00009732"/>
    </source>
</evidence>